<dbReference type="GO" id="GO:0004674">
    <property type="term" value="F:protein serine/threonine kinase activity"/>
    <property type="evidence" value="ECO:0007669"/>
    <property type="project" value="UniProtKB-KW"/>
</dbReference>
<feature type="region of interest" description="Disordered" evidence="9">
    <location>
        <begin position="1"/>
        <end position="42"/>
    </location>
</feature>
<dbReference type="Gene3D" id="3.30.200.20">
    <property type="entry name" value="Phosphorylase Kinase, domain 1"/>
    <property type="match status" value="1"/>
</dbReference>
<protein>
    <submittedName>
        <fullName evidence="11">Kinase C delta type-like</fullName>
    </submittedName>
</protein>
<dbReference type="InterPro" id="IPR000719">
    <property type="entry name" value="Prot_kinase_dom"/>
</dbReference>
<dbReference type="InterPro" id="IPR001245">
    <property type="entry name" value="Ser-Thr/Tyr_kinase_cat_dom"/>
</dbReference>
<feature type="compositionally biased region" description="Basic and acidic residues" evidence="9">
    <location>
        <begin position="1"/>
        <end position="25"/>
    </location>
</feature>
<dbReference type="Gene3D" id="1.10.510.10">
    <property type="entry name" value="Transferase(Phosphotransferase) domain 1"/>
    <property type="match status" value="1"/>
</dbReference>
<proteinExistence type="inferred from homology"/>
<keyword evidence="1 8" id="KW-0723">Serine/threonine-protein kinase</keyword>
<evidence type="ECO:0000256" key="7">
    <source>
        <dbReference type="PROSITE-ProRule" id="PRU10141"/>
    </source>
</evidence>
<evidence type="ECO:0000313" key="11">
    <source>
        <dbReference type="EMBL" id="CAH2306954.1"/>
    </source>
</evidence>
<evidence type="ECO:0000313" key="12">
    <source>
        <dbReference type="Proteomes" id="UP001295444"/>
    </source>
</evidence>
<dbReference type="PRINTS" id="PR00109">
    <property type="entry name" value="TYRKINASE"/>
</dbReference>
<evidence type="ECO:0000256" key="3">
    <source>
        <dbReference type="ARBA" id="ARBA00022679"/>
    </source>
</evidence>
<dbReference type="Proteomes" id="UP001295444">
    <property type="component" value="Chromosome 07"/>
</dbReference>
<keyword evidence="3" id="KW-0808">Transferase</keyword>
<evidence type="ECO:0000259" key="10">
    <source>
        <dbReference type="PROSITE" id="PS50011"/>
    </source>
</evidence>
<reference evidence="11" key="1">
    <citation type="submission" date="2022-03" db="EMBL/GenBank/DDBJ databases">
        <authorList>
            <person name="Alioto T."/>
            <person name="Alioto T."/>
            <person name="Gomez Garrido J."/>
        </authorList>
    </citation>
    <scope>NUCLEOTIDE SEQUENCE</scope>
</reference>
<evidence type="ECO:0000256" key="6">
    <source>
        <dbReference type="ARBA" id="ARBA00022840"/>
    </source>
</evidence>
<dbReference type="InterPro" id="IPR011009">
    <property type="entry name" value="Kinase-like_dom_sf"/>
</dbReference>
<dbReference type="AlphaFoldDB" id="A0AAD1WHX7"/>
<dbReference type="PROSITE" id="PS50011">
    <property type="entry name" value="PROTEIN_KINASE_DOM"/>
    <property type="match status" value="1"/>
</dbReference>
<name>A0AAD1WHX7_PELCU</name>
<gene>
    <name evidence="11" type="ORF">PECUL_23A034409</name>
</gene>
<sequence length="336" mass="37919">MEEEKRVNEEIGKEKCIKETNKPTGDDECVPGGSRQPVVEPKKPPPFQFHKVLGQGSFGKVLLASTKDTGQFVAIKVIMKDKVEDKAIQKEKRILQMARGSPFLCHGLTSFKTQKYASLVMEYISGGSLQSYMTGKKCLSMEETRFISANLVCGIQYLHSGGILHRDLKPANVLFDAKGYVKIADFGLAVENVFTDKTIKGLAGTLKYMAPEILSGKEYGQSADWWSFGVILYHMLTGKTPFNTKISKMEYIKELLNTDPRYPTWLCSDPTDLLNKILDKDTHARGVAGRNIRQHPFYKDINWEDLERGKVSCPFLTLLVSAQIISIYKLRRDYTE</sequence>
<evidence type="ECO:0000256" key="4">
    <source>
        <dbReference type="ARBA" id="ARBA00022741"/>
    </source>
</evidence>
<dbReference type="SMART" id="SM00220">
    <property type="entry name" value="S_TKc"/>
    <property type="match status" value="1"/>
</dbReference>
<dbReference type="Pfam" id="PF00069">
    <property type="entry name" value="Pkinase"/>
    <property type="match status" value="1"/>
</dbReference>
<evidence type="ECO:0000256" key="9">
    <source>
        <dbReference type="SAM" id="MobiDB-lite"/>
    </source>
</evidence>
<keyword evidence="12" id="KW-1185">Reference proteome</keyword>
<dbReference type="PROSITE" id="PS00108">
    <property type="entry name" value="PROTEIN_KINASE_ST"/>
    <property type="match status" value="1"/>
</dbReference>
<dbReference type="SUPFAM" id="SSF56112">
    <property type="entry name" value="Protein kinase-like (PK-like)"/>
    <property type="match status" value="1"/>
</dbReference>
<dbReference type="InterPro" id="IPR017441">
    <property type="entry name" value="Protein_kinase_ATP_BS"/>
</dbReference>
<comment type="similarity">
    <text evidence="8">Belongs to the protein kinase superfamily.</text>
</comment>
<dbReference type="GO" id="GO:0005524">
    <property type="term" value="F:ATP binding"/>
    <property type="evidence" value="ECO:0007669"/>
    <property type="project" value="UniProtKB-UniRule"/>
</dbReference>
<evidence type="ECO:0000256" key="8">
    <source>
        <dbReference type="RuleBase" id="RU000304"/>
    </source>
</evidence>
<organism evidence="11 12">
    <name type="scientific">Pelobates cultripes</name>
    <name type="common">Western spadefoot toad</name>
    <dbReference type="NCBI Taxonomy" id="61616"/>
    <lineage>
        <taxon>Eukaryota</taxon>
        <taxon>Metazoa</taxon>
        <taxon>Chordata</taxon>
        <taxon>Craniata</taxon>
        <taxon>Vertebrata</taxon>
        <taxon>Euteleostomi</taxon>
        <taxon>Amphibia</taxon>
        <taxon>Batrachia</taxon>
        <taxon>Anura</taxon>
        <taxon>Pelobatoidea</taxon>
        <taxon>Pelobatidae</taxon>
        <taxon>Pelobates</taxon>
    </lineage>
</organism>
<keyword evidence="6 7" id="KW-0067">ATP-binding</keyword>
<keyword evidence="4 7" id="KW-0547">Nucleotide-binding</keyword>
<dbReference type="EMBL" id="OW240918">
    <property type="protein sequence ID" value="CAH2306954.1"/>
    <property type="molecule type" value="Genomic_DNA"/>
</dbReference>
<dbReference type="PROSITE" id="PS00107">
    <property type="entry name" value="PROTEIN_KINASE_ATP"/>
    <property type="match status" value="1"/>
</dbReference>
<evidence type="ECO:0000256" key="5">
    <source>
        <dbReference type="ARBA" id="ARBA00022777"/>
    </source>
</evidence>
<keyword evidence="5 11" id="KW-0418">Kinase</keyword>
<keyword evidence="2" id="KW-0597">Phosphoprotein</keyword>
<feature type="binding site" evidence="7">
    <location>
        <position position="80"/>
    </location>
    <ligand>
        <name>ATP</name>
        <dbReference type="ChEBI" id="CHEBI:30616"/>
    </ligand>
</feature>
<feature type="domain" description="Protein kinase" evidence="10">
    <location>
        <begin position="47"/>
        <end position="298"/>
    </location>
</feature>
<dbReference type="InterPro" id="IPR008271">
    <property type="entry name" value="Ser/Thr_kinase_AS"/>
</dbReference>
<evidence type="ECO:0000256" key="1">
    <source>
        <dbReference type="ARBA" id="ARBA00022527"/>
    </source>
</evidence>
<accession>A0AAD1WHX7</accession>
<evidence type="ECO:0000256" key="2">
    <source>
        <dbReference type="ARBA" id="ARBA00022553"/>
    </source>
</evidence>
<dbReference type="FunFam" id="1.10.510.10:FF:000571">
    <property type="entry name" value="Maternal embryonic leucine zipper kinase"/>
    <property type="match status" value="1"/>
</dbReference>
<dbReference type="PANTHER" id="PTHR24351">
    <property type="entry name" value="RIBOSOMAL PROTEIN S6 KINASE"/>
    <property type="match status" value="1"/>
</dbReference>